<dbReference type="EMBL" id="JACHNC010000001">
    <property type="protein sequence ID" value="MBB4752650.1"/>
    <property type="molecule type" value="Genomic_DNA"/>
</dbReference>
<feature type="domain" description="Suppressor of fused-like" evidence="1">
    <location>
        <begin position="35"/>
        <end position="188"/>
    </location>
</feature>
<organism evidence="3 4">
    <name type="scientific">Actinoplanes lobatus</name>
    <dbReference type="NCBI Taxonomy" id="113568"/>
    <lineage>
        <taxon>Bacteria</taxon>
        <taxon>Bacillati</taxon>
        <taxon>Actinomycetota</taxon>
        <taxon>Actinomycetes</taxon>
        <taxon>Micromonosporales</taxon>
        <taxon>Micromonosporaceae</taxon>
        <taxon>Actinoplanes</taxon>
    </lineage>
</organism>
<name>A0A7W7HLK1_9ACTN</name>
<evidence type="ECO:0000313" key="2">
    <source>
        <dbReference type="EMBL" id="GIE44684.1"/>
    </source>
</evidence>
<evidence type="ECO:0000313" key="3">
    <source>
        <dbReference type="EMBL" id="MBB4752650.1"/>
    </source>
</evidence>
<evidence type="ECO:0000313" key="5">
    <source>
        <dbReference type="Proteomes" id="UP000631312"/>
    </source>
</evidence>
<evidence type="ECO:0000313" key="4">
    <source>
        <dbReference type="Proteomes" id="UP000590511"/>
    </source>
</evidence>
<dbReference type="Proteomes" id="UP000590511">
    <property type="component" value="Unassembled WGS sequence"/>
</dbReference>
<gene>
    <name evidence="2" type="primary">yqcF</name>
    <name evidence="2" type="ORF">Alo02nite_75820</name>
    <name evidence="3" type="ORF">BJ964_006811</name>
</gene>
<dbReference type="Pfam" id="PF05076">
    <property type="entry name" value="SUFU"/>
    <property type="match status" value="1"/>
</dbReference>
<reference evidence="2 5" key="2">
    <citation type="submission" date="2021-01" db="EMBL/GenBank/DDBJ databases">
        <title>Whole genome shotgun sequence of Actinoplanes lobatus NBRC 12513.</title>
        <authorList>
            <person name="Komaki H."/>
            <person name="Tamura T."/>
        </authorList>
    </citation>
    <scope>NUCLEOTIDE SEQUENCE [LARGE SCALE GENOMIC DNA]</scope>
    <source>
        <strain evidence="2 5">NBRC 12513</strain>
    </source>
</reference>
<comment type="caution">
    <text evidence="3">The sequence shown here is derived from an EMBL/GenBank/DDBJ whole genome shotgun (WGS) entry which is preliminary data.</text>
</comment>
<keyword evidence="5" id="KW-1185">Reference proteome</keyword>
<sequence length="191" mass="20837">MDATQQANRALARDLADTVGGTPTARRYYLDDARTRHVDIAKFVDRPQPGVITYATLGLSDTPLPRQVRPPLGVEVLGVCDAKVAFHVVLAAIAGRVKTRSEHGEPGAVFPNVVPAQMSATLRHAVLVPQFLWESAFGTRVVDYKTVAWLLAVPISDAERDFCAEHGPDALEARFEQARIDIFNPNRPSAV</sequence>
<dbReference type="Proteomes" id="UP000631312">
    <property type="component" value="Unassembled WGS sequence"/>
</dbReference>
<evidence type="ECO:0000259" key="1">
    <source>
        <dbReference type="Pfam" id="PF05076"/>
    </source>
</evidence>
<accession>A0A7W7HLK1</accession>
<proteinExistence type="predicted"/>
<reference evidence="3 4" key="1">
    <citation type="submission" date="2020-08" db="EMBL/GenBank/DDBJ databases">
        <title>Sequencing the genomes of 1000 actinobacteria strains.</title>
        <authorList>
            <person name="Klenk H.-P."/>
        </authorList>
    </citation>
    <scope>NUCLEOTIDE SEQUENCE [LARGE SCALE GENOMIC DNA]</scope>
    <source>
        <strain evidence="3 4">DSM 43150</strain>
    </source>
</reference>
<dbReference type="EMBL" id="BOMP01000141">
    <property type="protein sequence ID" value="GIE44684.1"/>
    <property type="molecule type" value="Genomic_DNA"/>
</dbReference>
<dbReference type="RefSeq" id="WP_188124456.1">
    <property type="nucleotide sequence ID" value="NZ_BOMP01000141.1"/>
</dbReference>
<dbReference type="AlphaFoldDB" id="A0A7W7HLK1"/>
<dbReference type="InterPro" id="IPR020941">
    <property type="entry name" value="SUFU-like_domain"/>
</dbReference>
<protein>
    <submittedName>
        <fullName evidence="2">Antitoxin YqcF</fullName>
    </submittedName>
</protein>